<dbReference type="Gene3D" id="1.10.530.10">
    <property type="match status" value="1"/>
</dbReference>
<dbReference type="GO" id="GO:0016787">
    <property type="term" value="F:hydrolase activity"/>
    <property type="evidence" value="ECO:0007669"/>
    <property type="project" value="UniProtKB-KW"/>
</dbReference>
<dbReference type="InterPro" id="IPR010618">
    <property type="entry name" value="RPF"/>
</dbReference>
<keyword evidence="7" id="KW-1185">Reference proteome</keyword>
<dbReference type="PANTHER" id="PTHR34700">
    <property type="entry name" value="POTASSIUM BINDING PROTEIN KBP"/>
    <property type="match status" value="1"/>
</dbReference>
<comment type="caution">
    <text evidence="6">The sequence shown here is derived from an EMBL/GenBank/DDBJ whole genome shotgun (WGS) entry which is preliminary data.</text>
</comment>
<name>A0A7X0HFU0_9ACTN</name>
<feature type="domain" description="LysM" evidence="5">
    <location>
        <begin position="316"/>
        <end position="365"/>
    </location>
</feature>
<dbReference type="CDD" id="cd13925">
    <property type="entry name" value="RPF"/>
    <property type="match status" value="1"/>
</dbReference>
<feature type="region of interest" description="Disordered" evidence="3">
    <location>
        <begin position="352"/>
        <end position="378"/>
    </location>
</feature>
<organism evidence="6 7">
    <name type="scientific">Streptomyces candidus</name>
    <dbReference type="NCBI Taxonomy" id="67283"/>
    <lineage>
        <taxon>Bacteria</taxon>
        <taxon>Bacillati</taxon>
        <taxon>Actinomycetota</taxon>
        <taxon>Actinomycetes</taxon>
        <taxon>Kitasatosporales</taxon>
        <taxon>Streptomycetaceae</taxon>
        <taxon>Streptomyces</taxon>
    </lineage>
</organism>
<dbReference type="PANTHER" id="PTHR34700:SF4">
    <property type="entry name" value="PHAGE-LIKE ELEMENT PBSX PROTEIN XKDP"/>
    <property type="match status" value="1"/>
</dbReference>
<dbReference type="InterPro" id="IPR052196">
    <property type="entry name" value="Bact_Kbp"/>
</dbReference>
<evidence type="ECO:0000256" key="3">
    <source>
        <dbReference type="SAM" id="MobiDB-lite"/>
    </source>
</evidence>
<gene>
    <name evidence="6" type="ORF">HNQ79_001855</name>
</gene>
<proteinExistence type="inferred from homology"/>
<dbReference type="RefSeq" id="WP_185028943.1">
    <property type="nucleotide sequence ID" value="NZ_BNBN01000007.1"/>
</dbReference>
<dbReference type="Proteomes" id="UP000540423">
    <property type="component" value="Unassembled WGS sequence"/>
</dbReference>
<dbReference type="Pfam" id="PF06737">
    <property type="entry name" value="Transglycosylas"/>
    <property type="match status" value="1"/>
</dbReference>
<dbReference type="AlphaFoldDB" id="A0A7X0HFU0"/>
<evidence type="ECO:0000259" key="5">
    <source>
        <dbReference type="PROSITE" id="PS51782"/>
    </source>
</evidence>
<dbReference type="InterPro" id="IPR018392">
    <property type="entry name" value="LysM"/>
</dbReference>
<protein>
    <submittedName>
        <fullName evidence="6">LysM repeat protein</fullName>
    </submittedName>
</protein>
<evidence type="ECO:0000313" key="6">
    <source>
        <dbReference type="EMBL" id="MBB6435398.1"/>
    </source>
</evidence>
<sequence>MRSGNGKHRRPRQAPALFVAAGVTGSAIAIPLLGATSASAADANTWDRVAECESGGMWSADLGNGHYGGLQFSQEKWQRYGGLDYAPRADLASRSQQIKVAEKVFAAEGRQAWPSCAVISGLAADGGSGSGSASGASGGVDAADPGTDASAPPKAPAGSVKRDAPEGGTQSPERGTPAASAGAVTPTEPTPGTSVTPSTGPSAGTGQGTPGAGNGATAGSADPSATADRSQDPGQGASRGKHRGEPAPENTSPESGSSVEPGMDSTAGASLDPSVPPGTDPSAADPSVTDGRESSRHASRGGGKAERSGGAPEPDKPYTVRAGDNLSHIADEAKVPGGWPALYEANRSAVGADPDLIRPGQNLVLGDATGTGQPAAGH</sequence>
<dbReference type="InterPro" id="IPR036779">
    <property type="entry name" value="LysM_dom_sf"/>
</dbReference>
<dbReference type="Pfam" id="PF01476">
    <property type="entry name" value="LysM"/>
    <property type="match status" value="1"/>
</dbReference>
<dbReference type="EMBL" id="JACHEM010000004">
    <property type="protein sequence ID" value="MBB6435398.1"/>
    <property type="molecule type" value="Genomic_DNA"/>
</dbReference>
<evidence type="ECO:0000256" key="2">
    <source>
        <dbReference type="ARBA" id="ARBA00022801"/>
    </source>
</evidence>
<reference evidence="6 7" key="1">
    <citation type="submission" date="2020-08" db="EMBL/GenBank/DDBJ databases">
        <title>Genomic Encyclopedia of Type Strains, Phase IV (KMG-IV): sequencing the most valuable type-strain genomes for metagenomic binning, comparative biology and taxonomic classification.</title>
        <authorList>
            <person name="Goeker M."/>
        </authorList>
    </citation>
    <scope>NUCLEOTIDE SEQUENCE [LARGE SCALE GENOMIC DNA]</scope>
    <source>
        <strain evidence="6 7">DSM 40141</strain>
    </source>
</reference>
<evidence type="ECO:0000313" key="7">
    <source>
        <dbReference type="Proteomes" id="UP000540423"/>
    </source>
</evidence>
<feature type="compositionally biased region" description="Gly residues" evidence="3">
    <location>
        <begin position="203"/>
        <end position="216"/>
    </location>
</feature>
<evidence type="ECO:0000256" key="4">
    <source>
        <dbReference type="SAM" id="SignalP"/>
    </source>
</evidence>
<comment type="similarity">
    <text evidence="1">Belongs to the transglycosylase family. Rpf subfamily.</text>
</comment>
<dbReference type="SUPFAM" id="SSF53955">
    <property type="entry name" value="Lysozyme-like"/>
    <property type="match status" value="1"/>
</dbReference>
<feature type="region of interest" description="Disordered" evidence="3">
    <location>
        <begin position="125"/>
        <end position="324"/>
    </location>
</feature>
<accession>A0A7X0HFU0</accession>
<dbReference type="Gene3D" id="3.10.350.10">
    <property type="entry name" value="LysM domain"/>
    <property type="match status" value="1"/>
</dbReference>
<feature type="compositionally biased region" description="Low complexity" evidence="3">
    <location>
        <begin position="185"/>
        <end position="202"/>
    </location>
</feature>
<keyword evidence="4" id="KW-0732">Signal</keyword>
<dbReference type="CDD" id="cd00118">
    <property type="entry name" value="LysM"/>
    <property type="match status" value="1"/>
</dbReference>
<keyword evidence="2" id="KW-0378">Hydrolase</keyword>
<dbReference type="InterPro" id="IPR023346">
    <property type="entry name" value="Lysozyme-like_dom_sf"/>
</dbReference>
<feature type="compositionally biased region" description="Polar residues" evidence="3">
    <location>
        <begin position="249"/>
        <end position="258"/>
    </location>
</feature>
<evidence type="ECO:0000256" key="1">
    <source>
        <dbReference type="ARBA" id="ARBA00010830"/>
    </source>
</evidence>
<feature type="compositionally biased region" description="Gly residues" evidence="3">
    <location>
        <begin position="125"/>
        <end position="138"/>
    </location>
</feature>
<dbReference type="PROSITE" id="PS51782">
    <property type="entry name" value="LYSM"/>
    <property type="match status" value="1"/>
</dbReference>
<feature type="compositionally biased region" description="Basic and acidic residues" evidence="3">
    <location>
        <begin position="303"/>
        <end position="318"/>
    </location>
</feature>
<feature type="chain" id="PRO_5030580855" evidence="4">
    <location>
        <begin position="41"/>
        <end position="378"/>
    </location>
</feature>
<feature type="signal peptide" evidence="4">
    <location>
        <begin position="1"/>
        <end position="40"/>
    </location>
</feature>
<dbReference type="SMART" id="SM00257">
    <property type="entry name" value="LysM"/>
    <property type="match status" value="1"/>
</dbReference>